<dbReference type="InterPro" id="IPR010852">
    <property type="entry name" value="ABATE"/>
</dbReference>
<dbReference type="InterPro" id="IPR023286">
    <property type="entry name" value="ABATE_dom_sf"/>
</dbReference>
<dbReference type="PANTHER" id="PTHR35525:SF3">
    <property type="entry name" value="BLL6575 PROTEIN"/>
    <property type="match status" value="1"/>
</dbReference>
<accession>A0A0N0XG87</accession>
<evidence type="ECO:0000313" key="3">
    <source>
        <dbReference type="Proteomes" id="UP000037939"/>
    </source>
</evidence>
<name>A0A0N0XG87_9NEIS</name>
<dbReference type="Gene3D" id="1.10.3300.10">
    <property type="entry name" value="Jann2411-like domain"/>
    <property type="match status" value="1"/>
</dbReference>
<comment type="caution">
    <text evidence="2">The sequence shown here is derived from an EMBL/GenBank/DDBJ whole genome shotgun (WGS) entry which is preliminary data.</text>
</comment>
<evidence type="ECO:0000313" key="2">
    <source>
        <dbReference type="EMBL" id="KPC49867.1"/>
    </source>
</evidence>
<dbReference type="OrthoDB" id="9808437at2"/>
<dbReference type="Pfam" id="PF07336">
    <property type="entry name" value="ABATE"/>
    <property type="match status" value="1"/>
</dbReference>
<keyword evidence="3" id="KW-1185">Reference proteome</keyword>
<dbReference type="InterPro" id="IPR021005">
    <property type="entry name" value="Znf_CGNR"/>
</dbReference>
<sequence>MAIAPLFVADHPALDLLNTVMTVDGVAVDTWQSDADVLRWLQTLALPGLSVPAAMPGLLAAARALREGWRELVRQKYAGHTPDLQALQSWLDAASRSLHLSADASGDIQLSARYTHANPAQLLAPLAEAAADLLAHGDWQLVRHCEDHSCSLMFYDRTKAHRRRWCSMAACGNRNKVAKFRQRQQA</sequence>
<feature type="domain" description="Zinc finger CGNR" evidence="1">
    <location>
        <begin position="142"/>
        <end position="184"/>
    </location>
</feature>
<proteinExistence type="predicted"/>
<dbReference type="Proteomes" id="UP000037939">
    <property type="component" value="Unassembled WGS sequence"/>
</dbReference>
<organism evidence="2 3">
    <name type="scientific">Amantichitinum ursilacus</name>
    <dbReference type="NCBI Taxonomy" id="857265"/>
    <lineage>
        <taxon>Bacteria</taxon>
        <taxon>Pseudomonadati</taxon>
        <taxon>Pseudomonadota</taxon>
        <taxon>Betaproteobacteria</taxon>
        <taxon>Neisseriales</taxon>
        <taxon>Chitinibacteraceae</taxon>
        <taxon>Amantichitinum</taxon>
    </lineage>
</organism>
<dbReference type="SUPFAM" id="SSF160904">
    <property type="entry name" value="Jann2411-like"/>
    <property type="match status" value="1"/>
</dbReference>
<protein>
    <submittedName>
        <fullName evidence="2">CGNR zinc finger</fullName>
    </submittedName>
</protein>
<dbReference type="PANTHER" id="PTHR35525">
    <property type="entry name" value="BLL6575 PROTEIN"/>
    <property type="match status" value="1"/>
</dbReference>
<dbReference type="Pfam" id="PF11706">
    <property type="entry name" value="zf-CGNR"/>
    <property type="match status" value="1"/>
</dbReference>
<dbReference type="AlphaFoldDB" id="A0A0N0XG87"/>
<dbReference type="EMBL" id="LAQT01000034">
    <property type="protein sequence ID" value="KPC49867.1"/>
    <property type="molecule type" value="Genomic_DNA"/>
</dbReference>
<reference evidence="2 3" key="1">
    <citation type="submission" date="2015-07" db="EMBL/GenBank/DDBJ databases">
        <title>Draft genome sequence of the Amantichitinum ursilacus IGB-41, a new chitin-degrading bacterium.</title>
        <authorList>
            <person name="Kirstahler P."/>
            <person name="Guenther M."/>
            <person name="Grumaz C."/>
            <person name="Rupp S."/>
            <person name="Zibek S."/>
            <person name="Sohn K."/>
        </authorList>
    </citation>
    <scope>NUCLEOTIDE SEQUENCE [LARGE SCALE GENOMIC DNA]</scope>
    <source>
        <strain evidence="2 3">IGB-41</strain>
    </source>
</reference>
<evidence type="ECO:0000259" key="1">
    <source>
        <dbReference type="Pfam" id="PF11706"/>
    </source>
</evidence>
<dbReference type="PATRIC" id="fig|857265.3.peg.3894"/>
<dbReference type="RefSeq" id="WP_053939392.1">
    <property type="nucleotide sequence ID" value="NZ_LAQT01000034.1"/>
</dbReference>
<gene>
    <name evidence="2" type="ORF">WG78_19015</name>
</gene>